<feature type="transmembrane region" description="Helical" evidence="8">
    <location>
        <begin position="245"/>
        <end position="264"/>
    </location>
</feature>
<keyword evidence="5 8" id="KW-1133">Transmembrane helix</keyword>
<comment type="caution">
    <text evidence="10">The sequence shown here is derived from an EMBL/GenBank/DDBJ whole genome shotgun (WGS) entry which is preliminary data.</text>
</comment>
<evidence type="ECO:0000256" key="7">
    <source>
        <dbReference type="ARBA" id="ARBA00023251"/>
    </source>
</evidence>
<proteinExistence type="inferred from homology"/>
<dbReference type="InterPro" id="IPR051328">
    <property type="entry name" value="T7SS_ABC-Transporter"/>
</dbReference>
<evidence type="ECO:0000256" key="4">
    <source>
        <dbReference type="ARBA" id="ARBA00022692"/>
    </source>
</evidence>
<dbReference type="GO" id="GO:0140359">
    <property type="term" value="F:ABC-type transporter activity"/>
    <property type="evidence" value="ECO:0007669"/>
    <property type="project" value="InterPro"/>
</dbReference>
<evidence type="ECO:0000256" key="2">
    <source>
        <dbReference type="ARBA" id="ARBA00007783"/>
    </source>
</evidence>
<keyword evidence="7" id="KW-0046">Antibiotic resistance</keyword>
<name>A0A931ID90_9NOCA</name>
<feature type="transmembrane region" description="Helical" evidence="8">
    <location>
        <begin position="38"/>
        <end position="62"/>
    </location>
</feature>
<dbReference type="AlphaFoldDB" id="A0A931ID90"/>
<evidence type="ECO:0000313" key="10">
    <source>
        <dbReference type="EMBL" id="MBH0779304.1"/>
    </source>
</evidence>
<dbReference type="InterPro" id="IPR013525">
    <property type="entry name" value="ABC2_TM"/>
</dbReference>
<protein>
    <recommendedName>
        <fullName evidence="8">Transport permease protein</fullName>
    </recommendedName>
</protein>
<sequence>MTATPAPHTAAPRRVVAQAVELAALTGRAVRVTLRDPALIGPATLFPVILLVLITVSFGTLVAPGGDRADYVNYSLPLFAVMGILFAGLGTAMTAFADLHSGFDARLRTMPISRSAPLLGRVLGDGVRNLITLIVVVLVGYALGFRFSGPAAGTIGFFLLPLVFGSAVAWVMVAFAVRASSAEAVTSALNALLLVASFLSTGFVPRAQLPGWVQPIAAANPVSSVVETMRALASSGAIAEPLARASAWTVGLTVVFGVLAVRGYSRHDSRG</sequence>
<feature type="transmembrane region" description="Helical" evidence="8">
    <location>
        <begin position="74"/>
        <end position="97"/>
    </location>
</feature>
<dbReference type="RefSeq" id="WP_196151616.1">
    <property type="nucleotide sequence ID" value="NZ_JADMLG010000010.1"/>
</dbReference>
<gene>
    <name evidence="10" type="ORF">IT779_23830</name>
</gene>
<keyword evidence="8" id="KW-0813">Transport</keyword>
<dbReference type="PIRSF" id="PIRSF006648">
    <property type="entry name" value="DrrB"/>
    <property type="match status" value="1"/>
</dbReference>
<keyword evidence="6 8" id="KW-0472">Membrane</keyword>
<feature type="domain" description="ABC transmembrane type-2" evidence="9">
    <location>
        <begin position="38"/>
        <end position="267"/>
    </location>
</feature>
<dbReference type="InterPro" id="IPR047817">
    <property type="entry name" value="ABC2_TM_bact-type"/>
</dbReference>
<feature type="transmembrane region" description="Helical" evidence="8">
    <location>
        <begin position="118"/>
        <end position="143"/>
    </location>
</feature>
<dbReference type="EMBL" id="JADMLG010000010">
    <property type="protein sequence ID" value="MBH0779304.1"/>
    <property type="molecule type" value="Genomic_DNA"/>
</dbReference>
<dbReference type="GO" id="GO:0046677">
    <property type="term" value="P:response to antibiotic"/>
    <property type="evidence" value="ECO:0007669"/>
    <property type="project" value="UniProtKB-KW"/>
</dbReference>
<dbReference type="InterPro" id="IPR000412">
    <property type="entry name" value="ABC_2_transport"/>
</dbReference>
<feature type="transmembrane region" description="Helical" evidence="8">
    <location>
        <begin position="184"/>
        <end position="204"/>
    </location>
</feature>
<reference evidence="10" key="1">
    <citation type="submission" date="2020-11" db="EMBL/GenBank/DDBJ databases">
        <title>Nocardia NEAU-351.nov., a novel actinomycete isolated from the cow dung.</title>
        <authorList>
            <person name="Zhang X."/>
        </authorList>
    </citation>
    <scope>NUCLEOTIDE SEQUENCE</scope>
    <source>
        <strain evidence="10">NEAU-351</strain>
    </source>
</reference>
<comment type="subcellular location">
    <subcellularLocation>
        <location evidence="1 8">Cell membrane</location>
        <topology evidence="1 8">Multi-pass membrane protein</topology>
    </subcellularLocation>
</comment>
<evidence type="ECO:0000256" key="5">
    <source>
        <dbReference type="ARBA" id="ARBA00022989"/>
    </source>
</evidence>
<feature type="transmembrane region" description="Helical" evidence="8">
    <location>
        <begin position="155"/>
        <end position="177"/>
    </location>
</feature>
<evidence type="ECO:0000256" key="1">
    <source>
        <dbReference type="ARBA" id="ARBA00004651"/>
    </source>
</evidence>
<dbReference type="Pfam" id="PF01061">
    <property type="entry name" value="ABC2_membrane"/>
    <property type="match status" value="1"/>
</dbReference>
<evidence type="ECO:0000256" key="8">
    <source>
        <dbReference type="RuleBase" id="RU361157"/>
    </source>
</evidence>
<organism evidence="10 11">
    <name type="scientific">Nocardia bovistercoris</name>
    <dbReference type="NCBI Taxonomy" id="2785916"/>
    <lineage>
        <taxon>Bacteria</taxon>
        <taxon>Bacillati</taxon>
        <taxon>Actinomycetota</taxon>
        <taxon>Actinomycetes</taxon>
        <taxon>Mycobacteriales</taxon>
        <taxon>Nocardiaceae</taxon>
        <taxon>Nocardia</taxon>
    </lineage>
</organism>
<comment type="similarity">
    <text evidence="2 8">Belongs to the ABC-2 integral membrane protein family.</text>
</comment>
<evidence type="ECO:0000256" key="3">
    <source>
        <dbReference type="ARBA" id="ARBA00022475"/>
    </source>
</evidence>
<dbReference type="PANTHER" id="PTHR43077:SF8">
    <property type="entry name" value="DOXORUBICIN RESISTANCE ABC TRANSPORTER PERMEASE PROTEIN DRRB"/>
    <property type="match status" value="1"/>
</dbReference>
<dbReference type="GO" id="GO:0043190">
    <property type="term" value="C:ATP-binding cassette (ABC) transporter complex"/>
    <property type="evidence" value="ECO:0007669"/>
    <property type="project" value="InterPro"/>
</dbReference>
<dbReference type="Proteomes" id="UP000655751">
    <property type="component" value="Unassembled WGS sequence"/>
</dbReference>
<keyword evidence="11" id="KW-1185">Reference proteome</keyword>
<evidence type="ECO:0000259" key="9">
    <source>
        <dbReference type="PROSITE" id="PS51012"/>
    </source>
</evidence>
<dbReference type="PANTHER" id="PTHR43077">
    <property type="entry name" value="TRANSPORT PERMEASE YVFS-RELATED"/>
    <property type="match status" value="1"/>
</dbReference>
<dbReference type="PROSITE" id="PS51012">
    <property type="entry name" value="ABC_TM2"/>
    <property type="match status" value="1"/>
</dbReference>
<keyword evidence="3 8" id="KW-1003">Cell membrane</keyword>
<accession>A0A931ID90</accession>
<keyword evidence="4 8" id="KW-0812">Transmembrane</keyword>
<evidence type="ECO:0000313" key="11">
    <source>
        <dbReference type="Proteomes" id="UP000655751"/>
    </source>
</evidence>
<evidence type="ECO:0000256" key="6">
    <source>
        <dbReference type="ARBA" id="ARBA00023136"/>
    </source>
</evidence>